<dbReference type="Proteomes" id="UP000705867">
    <property type="component" value="Unassembled WGS sequence"/>
</dbReference>
<evidence type="ECO:0000313" key="2">
    <source>
        <dbReference type="Proteomes" id="UP000705867"/>
    </source>
</evidence>
<reference evidence="1" key="2">
    <citation type="submission" date="2021-08" db="EMBL/GenBank/DDBJ databases">
        <authorList>
            <person name="Dalcin Martins P."/>
        </authorList>
    </citation>
    <scope>NUCLEOTIDE SEQUENCE</scope>
    <source>
        <strain evidence="1">MAG_39</strain>
    </source>
</reference>
<dbReference type="AlphaFoldDB" id="A0A953M3T2"/>
<organism evidence="1 2">
    <name type="scientific">Candidatus Nitrobium versatile</name>
    <dbReference type="NCBI Taxonomy" id="2884831"/>
    <lineage>
        <taxon>Bacteria</taxon>
        <taxon>Pseudomonadati</taxon>
        <taxon>Nitrospirota</taxon>
        <taxon>Nitrospiria</taxon>
        <taxon>Nitrospirales</taxon>
        <taxon>Nitrospiraceae</taxon>
        <taxon>Candidatus Nitrobium</taxon>
    </lineage>
</organism>
<proteinExistence type="predicted"/>
<dbReference type="EMBL" id="JAIOIV010000151">
    <property type="protein sequence ID" value="MBZ0158378.1"/>
    <property type="molecule type" value="Genomic_DNA"/>
</dbReference>
<protein>
    <submittedName>
        <fullName evidence="1">Uncharacterized protein</fullName>
    </submittedName>
</protein>
<name>A0A953M3T2_9BACT</name>
<evidence type="ECO:0000313" key="1">
    <source>
        <dbReference type="EMBL" id="MBZ0158378.1"/>
    </source>
</evidence>
<sequence length="132" mass="14201">MALTLMKNEDVNGVITVDIVGKQGDRWAFEVTITQADGSAMDLTDYAARGQIKKSLSDAAPVASFVCVISAPATGKVAVSLSAETTRAIQAASADYTKNKYIYDIEVYKPLDLSEVTTYLRGNLYVIPEVTT</sequence>
<reference evidence="1" key="1">
    <citation type="journal article" date="2021" name="bioRxiv">
        <title>Unraveling nitrogen, sulfur and carbon metabolic pathways and microbial community transcriptional responses to substrate deprivation and toxicity stresses in a bioreactor mimicking anoxic brackish coastal sediment conditions.</title>
        <authorList>
            <person name="Martins P.D."/>
            <person name="Echeveste M.J."/>
            <person name="Arshad A."/>
            <person name="Kurth J."/>
            <person name="Ouboter H."/>
            <person name="Jetten M.S.M."/>
            <person name="Welte C.U."/>
        </authorList>
    </citation>
    <scope>NUCLEOTIDE SEQUENCE</scope>
    <source>
        <strain evidence="1">MAG_39</strain>
    </source>
</reference>
<gene>
    <name evidence="1" type="ORF">K8I29_19445</name>
</gene>
<accession>A0A953M3T2</accession>
<comment type="caution">
    <text evidence="1">The sequence shown here is derived from an EMBL/GenBank/DDBJ whole genome shotgun (WGS) entry which is preliminary data.</text>
</comment>